<dbReference type="AlphaFoldDB" id="A0A0S2ZKM5"/>
<keyword evidence="1" id="KW-0472">Membrane</keyword>
<feature type="transmembrane region" description="Helical" evidence="1">
    <location>
        <begin position="124"/>
        <end position="145"/>
    </location>
</feature>
<feature type="transmembrane region" description="Helical" evidence="1">
    <location>
        <begin position="34"/>
        <end position="53"/>
    </location>
</feature>
<sequence length="277" mass="32023">MSNKKGLFIVLVIYTICYIFRILEYFILRTDKTFFGEAFIHKILGIIVLYTVIKSMSFNYENIGFTRKKVIFYLRQGLLFGIFVYSISYGIEILMNMSHNQFKSLEFYVSTYSVEGNIGKQTTIIFFLICILGNIINVIMEEGIFRGLLQKLFEQKYNFLLSAILSSLLFGFWHVVAPLRSYYDGTISFEEMFINIIILVITSTLVGFKFSMITKLTGNLYMSMGDHFVNNTIINILHIVSKDGSIDKLLVMRISIAQTLSFLIVLIYFKLSKNECS</sequence>
<feature type="domain" description="CAAX prenyl protease 2/Lysostaphin resistance protein A-like" evidence="2">
    <location>
        <begin position="126"/>
        <end position="233"/>
    </location>
</feature>
<dbReference type="Proteomes" id="UP000063275">
    <property type="component" value="Chromosome"/>
</dbReference>
<evidence type="ECO:0000313" key="4">
    <source>
        <dbReference type="Proteomes" id="UP000063275"/>
    </source>
</evidence>
<dbReference type="PANTHER" id="PTHR39430">
    <property type="entry name" value="MEMBRANE-ASSOCIATED PROTEASE-RELATED"/>
    <property type="match status" value="1"/>
</dbReference>
<evidence type="ECO:0000313" key="3">
    <source>
        <dbReference type="EMBL" id="ALQ39432.1"/>
    </source>
</evidence>
<name>A0A0S2ZKM5_9FUSO</name>
<accession>A0A0S2ZKM5</accession>
<keyword evidence="1" id="KW-1133">Transmembrane helix</keyword>
<dbReference type="EMBL" id="CP013331">
    <property type="protein sequence ID" value="ALQ39432.1"/>
    <property type="molecule type" value="Genomic_DNA"/>
</dbReference>
<feature type="transmembrane region" description="Helical" evidence="1">
    <location>
        <begin position="7"/>
        <end position="28"/>
    </location>
</feature>
<evidence type="ECO:0000256" key="1">
    <source>
        <dbReference type="SAM" id="Phobius"/>
    </source>
</evidence>
<dbReference type="RefSeq" id="WP_029493094.1">
    <property type="nucleotide sequence ID" value="NZ_ATKF01000041.1"/>
</dbReference>
<feature type="transmembrane region" description="Helical" evidence="1">
    <location>
        <begin position="192"/>
        <end position="212"/>
    </location>
</feature>
<dbReference type="InterPro" id="IPR003675">
    <property type="entry name" value="Rce1/LyrA-like_dom"/>
</dbReference>
<evidence type="ECO:0000259" key="2">
    <source>
        <dbReference type="Pfam" id="PF02517"/>
    </source>
</evidence>
<keyword evidence="1" id="KW-0812">Transmembrane</keyword>
<dbReference type="GO" id="GO:0004175">
    <property type="term" value="F:endopeptidase activity"/>
    <property type="evidence" value="ECO:0007669"/>
    <property type="project" value="UniProtKB-ARBA"/>
</dbReference>
<gene>
    <name evidence="3" type="ORF">RN87_02350</name>
</gene>
<feature type="transmembrane region" description="Helical" evidence="1">
    <location>
        <begin position="250"/>
        <end position="269"/>
    </location>
</feature>
<proteinExistence type="predicted"/>
<dbReference type="GO" id="GO:0080120">
    <property type="term" value="P:CAAX-box protein maturation"/>
    <property type="evidence" value="ECO:0007669"/>
    <property type="project" value="UniProtKB-ARBA"/>
</dbReference>
<dbReference type="Pfam" id="PF02517">
    <property type="entry name" value="Rce1-like"/>
    <property type="match status" value="1"/>
</dbReference>
<feature type="transmembrane region" description="Helical" evidence="1">
    <location>
        <begin position="73"/>
        <end position="91"/>
    </location>
</feature>
<organism evidence="3">
    <name type="scientific">Fusobacterium hwasookii ChDC F174</name>
    <dbReference type="NCBI Taxonomy" id="1307442"/>
    <lineage>
        <taxon>Bacteria</taxon>
        <taxon>Fusobacteriati</taxon>
        <taxon>Fusobacteriota</taxon>
        <taxon>Fusobacteriia</taxon>
        <taxon>Fusobacteriales</taxon>
        <taxon>Fusobacteriaceae</taxon>
        <taxon>Fusobacterium</taxon>
    </lineage>
</organism>
<dbReference type="PANTHER" id="PTHR39430:SF1">
    <property type="entry name" value="PROTEASE"/>
    <property type="match status" value="1"/>
</dbReference>
<feature type="transmembrane region" description="Helical" evidence="1">
    <location>
        <begin position="157"/>
        <end position="176"/>
    </location>
</feature>
<reference evidence="3 4" key="1">
    <citation type="submission" date="2015-11" db="EMBL/GenBank/DDBJ databases">
        <authorList>
            <person name="Zhang Y."/>
            <person name="Guo Z."/>
        </authorList>
    </citation>
    <scope>NUCLEOTIDE SEQUENCE [LARGE SCALE GENOMIC DNA]</scope>
    <source>
        <strain evidence="3 4">ChDC F174</strain>
    </source>
</reference>
<dbReference type="OrthoDB" id="357883at2"/>
<protein>
    <submittedName>
        <fullName evidence="3">Abortive infection protein</fullName>
    </submittedName>
</protein>
<dbReference type="KEGG" id="fhw:RN87_02350"/>